<accession>A0A1M7FE16</accession>
<reference evidence="2 3" key="1">
    <citation type="submission" date="2016-11" db="EMBL/GenBank/DDBJ databases">
        <authorList>
            <person name="Jaros S."/>
            <person name="Januszkiewicz K."/>
            <person name="Wedrychowicz H."/>
        </authorList>
    </citation>
    <scope>NUCLEOTIDE SEQUENCE [LARGE SCALE GENOMIC DNA]</scope>
    <source>
        <strain evidence="2 3">GAS499</strain>
    </source>
</reference>
<dbReference type="Proteomes" id="UP000189935">
    <property type="component" value="Chromosome I"/>
</dbReference>
<keyword evidence="1" id="KW-1133">Transmembrane helix</keyword>
<feature type="transmembrane region" description="Helical" evidence="1">
    <location>
        <begin position="40"/>
        <end position="65"/>
    </location>
</feature>
<sequence length="141" mass="15567">MAGATNGRSQSPTILVATEAAMTLTSETPRPIVSDNALAVIVYVLYCVGYFTGISALIGVIIAHVKVHDTDPVLRSHYQFQIRTFWIGLLYLAIGIPLCMVLIGIPVLAWWLLWSLIRIIKGIISVNEYKPIANPRSWLFG</sequence>
<evidence type="ECO:0000313" key="3">
    <source>
        <dbReference type="Proteomes" id="UP000189935"/>
    </source>
</evidence>
<keyword evidence="1" id="KW-0472">Membrane</keyword>
<feature type="transmembrane region" description="Helical" evidence="1">
    <location>
        <begin position="85"/>
        <end position="113"/>
    </location>
</feature>
<dbReference type="EMBL" id="LT670844">
    <property type="protein sequence ID" value="SHM02205.1"/>
    <property type="molecule type" value="Genomic_DNA"/>
</dbReference>
<evidence type="ECO:0000256" key="1">
    <source>
        <dbReference type="SAM" id="Phobius"/>
    </source>
</evidence>
<proteinExistence type="predicted"/>
<gene>
    <name evidence="2" type="ORF">SAMN05444159_7472</name>
</gene>
<evidence type="ECO:0000313" key="2">
    <source>
        <dbReference type="EMBL" id="SHM02205.1"/>
    </source>
</evidence>
<keyword evidence="1" id="KW-0812">Transmembrane</keyword>
<dbReference type="AlphaFoldDB" id="A0A1M7FE16"/>
<name>A0A1M7FE16_9BRAD</name>
<protein>
    <submittedName>
        <fullName evidence="2">Uncharacterized membrane protein</fullName>
    </submittedName>
</protein>
<organism evidence="2 3">
    <name type="scientific">Bradyrhizobium lablabi</name>
    <dbReference type="NCBI Taxonomy" id="722472"/>
    <lineage>
        <taxon>Bacteria</taxon>
        <taxon>Pseudomonadati</taxon>
        <taxon>Pseudomonadota</taxon>
        <taxon>Alphaproteobacteria</taxon>
        <taxon>Hyphomicrobiales</taxon>
        <taxon>Nitrobacteraceae</taxon>
        <taxon>Bradyrhizobium</taxon>
    </lineage>
</organism>